<dbReference type="EC" id="2.4.1.-" evidence="5"/>
<dbReference type="GO" id="GO:0035251">
    <property type="term" value="F:UDP-glucosyltransferase activity"/>
    <property type="evidence" value="ECO:0007669"/>
    <property type="project" value="UniProtKB-ARBA"/>
</dbReference>
<accession>A0A2Z6MCP1</accession>
<dbReference type="EMBL" id="DF973113">
    <property type="protein sequence ID" value="GAU11068.1"/>
    <property type="molecule type" value="Genomic_DNA"/>
</dbReference>
<reference evidence="7" key="1">
    <citation type="journal article" date="2017" name="Front. Plant Sci.">
        <title>Climate Clever Clovers: New Paradigm to Reduce the Environmental Footprint of Ruminants by Breeding Low Methanogenic Forages Utilizing Haplotype Variation.</title>
        <authorList>
            <person name="Kaur P."/>
            <person name="Appels R."/>
            <person name="Bayer P.E."/>
            <person name="Keeble-Gagnere G."/>
            <person name="Wang J."/>
            <person name="Hirakawa H."/>
            <person name="Shirasawa K."/>
            <person name="Vercoe P."/>
            <person name="Stefanova K."/>
            <person name="Durmic Z."/>
            <person name="Nichols P."/>
            <person name="Revell C."/>
            <person name="Isobe S.N."/>
            <person name="Edwards D."/>
            <person name="Erskine W."/>
        </authorList>
    </citation>
    <scope>NUCLEOTIDE SEQUENCE [LARGE SCALE GENOMIC DNA]</scope>
    <source>
        <strain evidence="7">cv. Daliak</strain>
    </source>
</reference>
<dbReference type="FunFam" id="3.40.50.2000:FF:000302">
    <property type="entry name" value="Glycosyltransferase"/>
    <property type="match status" value="1"/>
</dbReference>
<dbReference type="SUPFAM" id="SSF53756">
    <property type="entry name" value="UDP-Glycosyltransferase/glycogen phosphorylase"/>
    <property type="match status" value="1"/>
</dbReference>
<dbReference type="Gene3D" id="3.40.50.2000">
    <property type="entry name" value="Glycogen Phosphorylase B"/>
    <property type="match status" value="2"/>
</dbReference>
<evidence type="ECO:0000256" key="4">
    <source>
        <dbReference type="RuleBase" id="RU003718"/>
    </source>
</evidence>
<keyword evidence="2 4" id="KW-0328">Glycosyltransferase</keyword>
<sequence length="479" mass="53836">MGALNLEERPMKFHFIPYPAQGHMIPLCDIATLFASCGHHVTIITTPANAQILLKSIPSHKNLCLHTVPFPSHQVGLPPGVENLSSVNNLDNSYRVHQAAMLLQSPIQHFVEQDSPDCIVADFMFLWVDELANKLHIPRLAFNGFSLFTICAMESLRARGFESSVIKGLPHCITLNATPPKALAKFMEPLLETELKSYGLIVNNFTELDGEEYIEHYKKTTGHRVWHLGPVSLICRTTQEKAERGQTSAVNVHECMSWLNSKQPNSVLYICFGSLCHFSNKQLYEIASAIEATNHQFIWVVPEKKGKEDESNDENEKWLPKGFEERNKGMIIRGWAPQVVILGDPAIGAFLTHCGWNSTVEAVSAGVPMITWPVHDEQFYNEKLITQVRGIGVEVGAEEWSIIGFMERKKLVGRDIIEKAVRRLMDGGVEANEIRRCAKEYAIKAKRSVQEGGSSHKNLMALIDDVKRLKEKDYKPLDS</sequence>
<dbReference type="OrthoDB" id="5835829at2759"/>
<keyword evidence="7" id="KW-1185">Reference proteome</keyword>
<dbReference type="PANTHER" id="PTHR48047">
    <property type="entry name" value="GLYCOSYLTRANSFERASE"/>
    <property type="match status" value="1"/>
</dbReference>
<evidence type="ECO:0000256" key="2">
    <source>
        <dbReference type="ARBA" id="ARBA00022676"/>
    </source>
</evidence>
<protein>
    <recommendedName>
        <fullName evidence="5">Glycosyltransferase</fullName>
        <ecNumber evidence="5">2.4.1.-</ecNumber>
    </recommendedName>
</protein>
<dbReference type="FunFam" id="3.40.50.2000:FF:000047">
    <property type="entry name" value="Glycosyltransferase"/>
    <property type="match status" value="1"/>
</dbReference>
<dbReference type="InterPro" id="IPR002213">
    <property type="entry name" value="UDP_glucos_trans"/>
</dbReference>
<dbReference type="CDD" id="cd03784">
    <property type="entry name" value="GT1_Gtf-like"/>
    <property type="match status" value="1"/>
</dbReference>
<proteinExistence type="inferred from homology"/>
<dbReference type="AlphaFoldDB" id="A0A2Z6MCP1"/>
<name>A0A2Z6MCP1_TRISU</name>
<keyword evidence="3 4" id="KW-0808">Transferase</keyword>
<organism evidence="6 7">
    <name type="scientific">Trifolium subterraneum</name>
    <name type="common">Subterranean clover</name>
    <dbReference type="NCBI Taxonomy" id="3900"/>
    <lineage>
        <taxon>Eukaryota</taxon>
        <taxon>Viridiplantae</taxon>
        <taxon>Streptophyta</taxon>
        <taxon>Embryophyta</taxon>
        <taxon>Tracheophyta</taxon>
        <taxon>Spermatophyta</taxon>
        <taxon>Magnoliopsida</taxon>
        <taxon>eudicotyledons</taxon>
        <taxon>Gunneridae</taxon>
        <taxon>Pentapetalae</taxon>
        <taxon>rosids</taxon>
        <taxon>fabids</taxon>
        <taxon>Fabales</taxon>
        <taxon>Fabaceae</taxon>
        <taxon>Papilionoideae</taxon>
        <taxon>50 kb inversion clade</taxon>
        <taxon>NPAAA clade</taxon>
        <taxon>Hologalegina</taxon>
        <taxon>IRL clade</taxon>
        <taxon>Trifolieae</taxon>
        <taxon>Trifolium</taxon>
    </lineage>
</organism>
<dbReference type="PROSITE" id="PS00375">
    <property type="entry name" value="UDPGT"/>
    <property type="match status" value="1"/>
</dbReference>
<evidence type="ECO:0000256" key="1">
    <source>
        <dbReference type="ARBA" id="ARBA00009995"/>
    </source>
</evidence>
<gene>
    <name evidence="6" type="ORF">TSUD_196920</name>
</gene>
<dbReference type="PANTHER" id="PTHR48047:SF45">
    <property type="entry name" value="SCOPOLETIN GLUCOSYLTRANSFERASE-LIKE"/>
    <property type="match status" value="1"/>
</dbReference>
<dbReference type="InterPro" id="IPR035595">
    <property type="entry name" value="UDP_glycos_trans_CS"/>
</dbReference>
<evidence type="ECO:0000313" key="7">
    <source>
        <dbReference type="Proteomes" id="UP000242715"/>
    </source>
</evidence>
<evidence type="ECO:0000313" key="6">
    <source>
        <dbReference type="EMBL" id="GAU11068.1"/>
    </source>
</evidence>
<dbReference type="Pfam" id="PF00201">
    <property type="entry name" value="UDPGT"/>
    <property type="match status" value="1"/>
</dbReference>
<dbReference type="Proteomes" id="UP000242715">
    <property type="component" value="Unassembled WGS sequence"/>
</dbReference>
<comment type="similarity">
    <text evidence="1 4">Belongs to the UDP-glycosyltransferase family.</text>
</comment>
<evidence type="ECO:0000256" key="5">
    <source>
        <dbReference type="RuleBase" id="RU362057"/>
    </source>
</evidence>
<evidence type="ECO:0000256" key="3">
    <source>
        <dbReference type="ARBA" id="ARBA00022679"/>
    </source>
</evidence>